<name>A0AAV8TN33_9ROSI</name>
<evidence type="ECO:0000256" key="5">
    <source>
        <dbReference type="ARBA" id="ARBA00023002"/>
    </source>
</evidence>
<evidence type="ECO:0000256" key="3">
    <source>
        <dbReference type="ARBA" id="ARBA00022617"/>
    </source>
</evidence>
<keyword evidence="6" id="KW-0408">Iron</keyword>
<comment type="similarity">
    <text evidence="1">Belongs to the heme oxygenase family.</text>
</comment>
<dbReference type="GO" id="GO:0010024">
    <property type="term" value="P:phytochromobilin biosynthetic process"/>
    <property type="evidence" value="ECO:0007669"/>
    <property type="project" value="TreeGrafter"/>
</dbReference>
<organism evidence="8 9">
    <name type="scientific">Erythroxylum novogranatense</name>
    <dbReference type="NCBI Taxonomy" id="1862640"/>
    <lineage>
        <taxon>Eukaryota</taxon>
        <taxon>Viridiplantae</taxon>
        <taxon>Streptophyta</taxon>
        <taxon>Embryophyta</taxon>
        <taxon>Tracheophyta</taxon>
        <taxon>Spermatophyta</taxon>
        <taxon>Magnoliopsida</taxon>
        <taxon>eudicotyledons</taxon>
        <taxon>Gunneridae</taxon>
        <taxon>Pentapetalae</taxon>
        <taxon>rosids</taxon>
        <taxon>fabids</taxon>
        <taxon>Malpighiales</taxon>
        <taxon>Erythroxylaceae</taxon>
        <taxon>Erythroxylum</taxon>
    </lineage>
</organism>
<dbReference type="InterPro" id="IPR016951">
    <property type="entry name" value="Haem_Oase_decyc_pln"/>
</dbReference>
<dbReference type="Gene3D" id="1.20.910.10">
    <property type="entry name" value="Heme oxygenase-like"/>
    <property type="match status" value="1"/>
</dbReference>
<dbReference type="GO" id="GO:0004392">
    <property type="term" value="F:heme oxygenase (decyclizing) activity"/>
    <property type="evidence" value="ECO:0007669"/>
    <property type="project" value="UniProtKB-EC"/>
</dbReference>
<dbReference type="InterPro" id="IPR017896">
    <property type="entry name" value="4Fe4S_Fe-S-bd"/>
</dbReference>
<dbReference type="SUPFAM" id="SSF54862">
    <property type="entry name" value="4Fe-4S ferredoxins"/>
    <property type="match status" value="1"/>
</dbReference>
<evidence type="ECO:0000313" key="8">
    <source>
        <dbReference type="EMBL" id="KAJ8768355.1"/>
    </source>
</evidence>
<evidence type="ECO:0000259" key="7">
    <source>
        <dbReference type="PROSITE" id="PS51379"/>
    </source>
</evidence>
<dbReference type="PROSITE" id="PS51379">
    <property type="entry name" value="4FE4S_FER_2"/>
    <property type="match status" value="1"/>
</dbReference>
<proteinExistence type="inferred from homology"/>
<dbReference type="EMBL" id="JAIWQS010000004">
    <property type="protein sequence ID" value="KAJ8768355.1"/>
    <property type="molecule type" value="Genomic_DNA"/>
</dbReference>
<feature type="domain" description="4Fe-4S ferredoxin-type" evidence="7">
    <location>
        <begin position="94"/>
        <end position="123"/>
    </location>
</feature>
<evidence type="ECO:0000256" key="4">
    <source>
        <dbReference type="ARBA" id="ARBA00022723"/>
    </source>
</evidence>
<keyword evidence="3" id="KW-0349">Heme</keyword>
<dbReference type="PANTHER" id="PTHR35703">
    <property type="entry name" value="HEME OXYGENASE 1, CHLOROPLASTIC-RELATED"/>
    <property type="match status" value="1"/>
</dbReference>
<dbReference type="GO" id="GO:0046872">
    <property type="term" value="F:metal ion binding"/>
    <property type="evidence" value="ECO:0007669"/>
    <property type="project" value="UniProtKB-KW"/>
</dbReference>
<dbReference type="AlphaFoldDB" id="A0AAV8TN33"/>
<dbReference type="Proteomes" id="UP001159364">
    <property type="component" value="Linkage Group LG04"/>
</dbReference>
<dbReference type="EC" id="1.14.14.18" evidence="2"/>
<protein>
    <recommendedName>
        <fullName evidence="2">heme oxygenase (biliverdin-producing)</fullName>
        <ecNumber evidence="2">1.14.14.18</ecNumber>
    </recommendedName>
</protein>
<evidence type="ECO:0000256" key="6">
    <source>
        <dbReference type="ARBA" id="ARBA00023004"/>
    </source>
</evidence>
<evidence type="ECO:0000256" key="2">
    <source>
        <dbReference type="ARBA" id="ARBA00012360"/>
    </source>
</evidence>
<reference evidence="8 9" key="1">
    <citation type="submission" date="2021-09" db="EMBL/GenBank/DDBJ databases">
        <title>Genomic insights and catalytic innovation underlie evolution of tropane alkaloids biosynthesis.</title>
        <authorList>
            <person name="Wang Y.-J."/>
            <person name="Tian T."/>
            <person name="Huang J.-P."/>
            <person name="Huang S.-X."/>
        </authorList>
    </citation>
    <scope>NUCLEOTIDE SEQUENCE [LARGE SCALE GENOMIC DNA]</scope>
    <source>
        <strain evidence="8">KIB-2018</strain>
        <tissue evidence="8">Leaf</tissue>
    </source>
</reference>
<accession>A0AAV8TN33</accession>
<keyword evidence="9" id="KW-1185">Reference proteome</keyword>
<comment type="caution">
    <text evidence="8">The sequence shown here is derived from an EMBL/GenBank/DDBJ whole genome shotgun (WGS) entry which is preliminary data.</text>
</comment>
<evidence type="ECO:0000256" key="1">
    <source>
        <dbReference type="ARBA" id="ARBA00006134"/>
    </source>
</evidence>
<evidence type="ECO:0000313" key="9">
    <source>
        <dbReference type="Proteomes" id="UP001159364"/>
    </source>
</evidence>
<dbReference type="SUPFAM" id="SSF48613">
    <property type="entry name" value="Heme oxygenase-like"/>
    <property type="match status" value="1"/>
</dbReference>
<dbReference type="PANTHER" id="PTHR35703:SF2">
    <property type="entry name" value="HEME OXYGENASE 1, CHLOROPLASTIC-RELATED"/>
    <property type="match status" value="1"/>
</dbReference>
<gene>
    <name evidence="8" type="ORF">K2173_021508</name>
</gene>
<keyword evidence="5" id="KW-0560">Oxidoreductase</keyword>
<dbReference type="InterPro" id="IPR016084">
    <property type="entry name" value="Haem_Oase-like_multi-hlx"/>
</dbReference>
<keyword evidence="4" id="KW-0479">Metal-binding</keyword>
<sequence length="152" mass="17357">MSLERAEFSMQLKLFCSGQVWKILLCNFGFIRSFLVCSTKCLRERKLLSDAQYLKDLSEKDPQAFICHFCNIYFAHTAGGRMIVKKPSITNIYGRIHFEFERSIACEICVSVCPIDILVVNWKLERSSDQLILGLRDCKLPSLAPPTCPSLV</sequence>